<evidence type="ECO:0000313" key="2">
    <source>
        <dbReference type="EMBL" id="CUO15479.1"/>
    </source>
</evidence>
<reference evidence="2 3" key="1">
    <citation type="submission" date="2015-09" db="EMBL/GenBank/DDBJ databases">
        <authorList>
            <consortium name="Pathogen Informatics"/>
        </authorList>
    </citation>
    <scope>NUCLEOTIDE SEQUENCE [LARGE SCALE GENOMIC DNA]</scope>
    <source>
        <strain evidence="2 3">2789STDY5834855</strain>
    </source>
</reference>
<dbReference type="OrthoDB" id="4966203at2"/>
<sequence>MKKKINWQKLLSYFVLITLILTTIFLIFEINDAPTVADSTESFVRLKSDYALMLSQCILGIVAMLLPGMLENKFKIAIPSYMLILYTIFLYAAIYLGEVRSFYYNVPNWDNILHTFSGAMIGALGFSIVTLLNKTEKVPIVLSPLFVALFSFCFAVTLGVIWEFYEFTFDGILGLNMQKFALENGTKLIGRAALTDTMVDLFVDAVGAFIMSVIGYISLRYNKGWIEKLQVRSTRK</sequence>
<dbReference type="AlphaFoldDB" id="A0A174CTQ9"/>
<protein>
    <submittedName>
        <fullName evidence="2">Membrane-spanning protein</fullName>
    </submittedName>
</protein>
<dbReference type="Proteomes" id="UP000095558">
    <property type="component" value="Unassembled WGS sequence"/>
</dbReference>
<accession>A0A174CTQ9</accession>
<name>A0A174CTQ9_9CLOT</name>
<dbReference type="Pfam" id="PF09997">
    <property type="entry name" value="DUF2238"/>
    <property type="match status" value="1"/>
</dbReference>
<gene>
    <name evidence="2" type="ORF">ERS852470_01576</name>
</gene>
<keyword evidence="1" id="KW-0472">Membrane</keyword>
<feature type="transmembrane region" description="Helical" evidence="1">
    <location>
        <begin position="116"/>
        <end position="133"/>
    </location>
</feature>
<proteinExistence type="predicted"/>
<feature type="transmembrane region" description="Helical" evidence="1">
    <location>
        <begin position="145"/>
        <end position="165"/>
    </location>
</feature>
<evidence type="ECO:0000313" key="3">
    <source>
        <dbReference type="Proteomes" id="UP000095558"/>
    </source>
</evidence>
<organism evidence="2 3">
    <name type="scientific">Clostridium disporicum</name>
    <dbReference type="NCBI Taxonomy" id="84024"/>
    <lineage>
        <taxon>Bacteria</taxon>
        <taxon>Bacillati</taxon>
        <taxon>Bacillota</taxon>
        <taxon>Clostridia</taxon>
        <taxon>Eubacteriales</taxon>
        <taxon>Clostridiaceae</taxon>
        <taxon>Clostridium</taxon>
    </lineage>
</organism>
<keyword evidence="1" id="KW-1133">Transmembrane helix</keyword>
<evidence type="ECO:0000256" key="1">
    <source>
        <dbReference type="SAM" id="Phobius"/>
    </source>
</evidence>
<dbReference type="RefSeq" id="WP_055276235.1">
    <property type="nucleotide sequence ID" value="NZ_CYZV01000015.1"/>
</dbReference>
<keyword evidence="1" id="KW-0812">Transmembrane</keyword>
<feature type="transmembrane region" description="Helical" evidence="1">
    <location>
        <begin position="50"/>
        <end position="69"/>
    </location>
</feature>
<feature type="transmembrane region" description="Helical" evidence="1">
    <location>
        <begin position="201"/>
        <end position="219"/>
    </location>
</feature>
<dbReference type="InterPro" id="IPR014509">
    <property type="entry name" value="YjdF-like"/>
</dbReference>
<feature type="transmembrane region" description="Helical" evidence="1">
    <location>
        <begin position="12"/>
        <end position="30"/>
    </location>
</feature>
<dbReference type="EMBL" id="CYZV01000015">
    <property type="protein sequence ID" value="CUO15479.1"/>
    <property type="molecule type" value="Genomic_DNA"/>
</dbReference>
<feature type="transmembrane region" description="Helical" evidence="1">
    <location>
        <begin position="76"/>
        <end position="96"/>
    </location>
</feature>